<organism evidence="7 8">
    <name type="scientific">Luteococcus japonicus</name>
    <dbReference type="NCBI Taxonomy" id="33984"/>
    <lineage>
        <taxon>Bacteria</taxon>
        <taxon>Bacillati</taxon>
        <taxon>Actinomycetota</taxon>
        <taxon>Actinomycetes</taxon>
        <taxon>Propionibacteriales</taxon>
        <taxon>Propionibacteriaceae</taxon>
        <taxon>Luteococcus</taxon>
    </lineage>
</organism>
<dbReference type="EMBL" id="RKHG01000001">
    <property type="protein sequence ID" value="ROR53578.1"/>
    <property type="molecule type" value="Genomic_DNA"/>
</dbReference>
<dbReference type="PANTHER" id="PTHR19211:SF14">
    <property type="entry name" value="ATP-BINDING CASSETTE SUB-FAMILY F MEMBER 1"/>
    <property type="match status" value="1"/>
</dbReference>
<dbReference type="InterPro" id="IPR003439">
    <property type="entry name" value="ABC_transporter-like_ATP-bd"/>
</dbReference>
<dbReference type="GO" id="GO:0005524">
    <property type="term" value="F:ATP binding"/>
    <property type="evidence" value="ECO:0007669"/>
    <property type="project" value="UniProtKB-KW"/>
</dbReference>
<sequence length="576" mass="62702">MVRVPRPGVQEAHVFIDPGSSHQGAHLRIDGLSKSYAGRRVLTNVSFAVAAGDCAALIGENGRGKSTILRLVAGLDQPDGGEIDRPANWALHHQQPPFAGTDSLAAIQRLALAPVRHHADEVTRIGEAMAHRPEDESLALALSQAIVDAERTDAWQVDHRWEVLLDGLGLAGLAPDRTAGELSGGQRARLSLAWVLVRRSELLLLDEPTNHLDDRATELVSQTIRDWPGPVLLASHDRAFLDETVTSLVDLDPAPRPHRGEGAAAPGITRFTGSFTEYLSHRAGQRERWQRQYEQEQAELDRLRGRVRQDQQVGHTNREIQVEGRGSKKFYSDKNGTVVSRRVNDARTALDRLEQEQLRKPPRELRFRGLDAARTQAGATGGSAQDRSAQGGPVLVATQVAVDGRLAPVSLSIGGRDRWLVEGANGSGKSTLLRVLAGHLVPDHGSVSAPSGLSIGLLGQEPEPGDPEPTARQTYALRVGEQVAEQVPLGTFGLLPGRDENRPVGQLSVGQRRRLDLACVLASPPDVLLLDEPTNHFSLQLATELEDSLPDYPGAIVVASHDRWLRRRWQGMRLVL</sequence>
<name>A0A3N1ZS73_9ACTN</name>
<dbReference type="InterPro" id="IPR017871">
    <property type="entry name" value="ABC_transporter-like_CS"/>
</dbReference>
<feature type="region of interest" description="Disordered" evidence="5">
    <location>
        <begin position="452"/>
        <end position="471"/>
    </location>
</feature>
<feature type="domain" description="ABC transporter" evidence="6">
    <location>
        <begin position="27"/>
        <end position="278"/>
    </location>
</feature>
<keyword evidence="1" id="KW-0677">Repeat</keyword>
<dbReference type="Gene3D" id="3.40.50.300">
    <property type="entry name" value="P-loop containing nucleotide triphosphate hydrolases"/>
    <property type="match status" value="2"/>
</dbReference>
<dbReference type="FunFam" id="3.40.50.300:FF:000011">
    <property type="entry name" value="Putative ABC transporter ATP-binding component"/>
    <property type="match status" value="1"/>
</dbReference>
<dbReference type="InterPro" id="IPR050611">
    <property type="entry name" value="ABCF"/>
</dbReference>
<keyword evidence="2" id="KW-0547">Nucleotide-binding</keyword>
<dbReference type="PROSITE" id="PS50893">
    <property type="entry name" value="ABC_TRANSPORTER_2"/>
    <property type="match status" value="1"/>
</dbReference>
<evidence type="ECO:0000256" key="4">
    <source>
        <dbReference type="SAM" id="Coils"/>
    </source>
</evidence>
<protein>
    <submittedName>
        <fullName evidence="7">Macrolide transport system ATP-binding/permease protein</fullName>
    </submittedName>
</protein>
<evidence type="ECO:0000256" key="2">
    <source>
        <dbReference type="ARBA" id="ARBA00022741"/>
    </source>
</evidence>
<reference evidence="7 8" key="1">
    <citation type="submission" date="2018-11" db="EMBL/GenBank/DDBJ databases">
        <title>Sequencing the genomes of 1000 actinobacteria strains.</title>
        <authorList>
            <person name="Klenk H.-P."/>
        </authorList>
    </citation>
    <scope>NUCLEOTIDE SEQUENCE [LARGE SCALE GENOMIC DNA]</scope>
    <source>
        <strain evidence="7 8">DSM 10546</strain>
    </source>
</reference>
<dbReference type="InterPro" id="IPR027417">
    <property type="entry name" value="P-loop_NTPase"/>
</dbReference>
<evidence type="ECO:0000313" key="7">
    <source>
        <dbReference type="EMBL" id="ROR53578.1"/>
    </source>
</evidence>
<dbReference type="SMART" id="SM00382">
    <property type="entry name" value="AAA"/>
    <property type="match status" value="2"/>
</dbReference>
<dbReference type="Proteomes" id="UP000275749">
    <property type="component" value="Unassembled WGS sequence"/>
</dbReference>
<dbReference type="InterPro" id="IPR003593">
    <property type="entry name" value="AAA+_ATPase"/>
</dbReference>
<dbReference type="Pfam" id="PF00005">
    <property type="entry name" value="ABC_tran"/>
    <property type="match status" value="2"/>
</dbReference>
<feature type="coiled-coil region" evidence="4">
    <location>
        <begin position="286"/>
        <end position="313"/>
    </location>
</feature>
<keyword evidence="4" id="KW-0175">Coiled coil</keyword>
<dbReference type="AlphaFoldDB" id="A0A3N1ZS73"/>
<accession>A0A3N1ZS73</accession>
<comment type="caution">
    <text evidence="7">The sequence shown here is derived from an EMBL/GenBank/DDBJ whole genome shotgun (WGS) entry which is preliminary data.</text>
</comment>
<proteinExistence type="predicted"/>
<evidence type="ECO:0000256" key="3">
    <source>
        <dbReference type="ARBA" id="ARBA00022840"/>
    </source>
</evidence>
<dbReference type="GO" id="GO:0016887">
    <property type="term" value="F:ATP hydrolysis activity"/>
    <property type="evidence" value="ECO:0007669"/>
    <property type="project" value="InterPro"/>
</dbReference>
<evidence type="ECO:0000313" key="8">
    <source>
        <dbReference type="Proteomes" id="UP000275749"/>
    </source>
</evidence>
<dbReference type="PROSITE" id="PS00211">
    <property type="entry name" value="ABC_TRANSPORTER_1"/>
    <property type="match status" value="1"/>
</dbReference>
<evidence type="ECO:0000259" key="6">
    <source>
        <dbReference type="PROSITE" id="PS50893"/>
    </source>
</evidence>
<gene>
    <name evidence="7" type="ORF">EDD41_0736</name>
</gene>
<evidence type="ECO:0000256" key="5">
    <source>
        <dbReference type="SAM" id="MobiDB-lite"/>
    </source>
</evidence>
<dbReference type="SUPFAM" id="SSF52540">
    <property type="entry name" value="P-loop containing nucleoside triphosphate hydrolases"/>
    <property type="match status" value="2"/>
</dbReference>
<evidence type="ECO:0000256" key="1">
    <source>
        <dbReference type="ARBA" id="ARBA00022737"/>
    </source>
</evidence>
<dbReference type="PANTHER" id="PTHR19211">
    <property type="entry name" value="ATP-BINDING TRANSPORT PROTEIN-RELATED"/>
    <property type="match status" value="1"/>
</dbReference>
<dbReference type="CDD" id="cd03221">
    <property type="entry name" value="ABCF_EF-3"/>
    <property type="match status" value="1"/>
</dbReference>
<keyword evidence="3 7" id="KW-0067">ATP-binding</keyword>